<accession>A0A2K3JV51</accession>
<reference evidence="2 3" key="1">
    <citation type="journal article" date="2014" name="Am. J. Bot.">
        <title>Genome assembly and annotation for red clover (Trifolium pratense; Fabaceae).</title>
        <authorList>
            <person name="Istvanek J."/>
            <person name="Jaros M."/>
            <person name="Krenek A."/>
            <person name="Repkova J."/>
        </authorList>
    </citation>
    <scope>NUCLEOTIDE SEQUENCE [LARGE SCALE GENOMIC DNA]</scope>
    <source>
        <strain evidence="3">cv. Tatra</strain>
        <tissue evidence="2">Young leaves</tissue>
    </source>
</reference>
<dbReference type="EMBL" id="ASHM01125553">
    <property type="protein sequence ID" value="PNX57931.1"/>
    <property type="molecule type" value="Genomic_DNA"/>
</dbReference>
<keyword evidence="1" id="KW-0732">Signal</keyword>
<evidence type="ECO:0008006" key="4">
    <source>
        <dbReference type="Google" id="ProtNLM"/>
    </source>
</evidence>
<protein>
    <recommendedName>
        <fullName evidence="4">Retrotransposon Copia-like N-terminal domain-containing protein</fullName>
    </recommendedName>
</protein>
<feature type="non-terminal residue" evidence="2">
    <location>
        <position position="1"/>
    </location>
</feature>
<feature type="signal peptide" evidence="1">
    <location>
        <begin position="1"/>
        <end position="21"/>
    </location>
</feature>
<organism evidence="2 3">
    <name type="scientific">Trifolium pratense</name>
    <name type="common">Red clover</name>
    <dbReference type="NCBI Taxonomy" id="57577"/>
    <lineage>
        <taxon>Eukaryota</taxon>
        <taxon>Viridiplantae</taxon>
        <taxon>Streptophyta</taxon>
        <taxon>Embryophyta</taxon>
        <taxon>Tracheophyta</taxon>
        <taxon>Spermatophyta</taxon>
        <taxon>Magnoliopsida</taxon>
        <taxon>eudicotyledons</taxon>
        <taxon>Gunneridae</taxon>
        <taxon>Pentapetalae</taxon>
        <taxon>rosids</taxon>
        <taxon>fabids</taxon>
        <taxon>Fabales</taxon>
        <taxon>Fabaceae</taxon>
        <taxon>Papilionoideae</taxon>
        <taxon>50 kb inversion clade</taxon>
        <taxon>NPAAA clade</taxon>
        <taxon>Hologalegina</taxon>
        <taxon>IRL clade</taxon>
        <taxon>Trifolieae</taxon>
        <taxon>Trifolium</taxon>
    </lineage>
</organism>
<evidence type="ECO:0000313" key="2">
    <source>
        <dbReference type="EMBL" id="PNX57931.1"/>
    </source>
</evidence>
<evidence type="ECO:0000313" key="3">
    <source>
        <dbReference type="Proteomes" id="UP000236291"/>
    </source>
</evidence>
<proteinExistence type="predicted"/>
<feature type="chain" id="PRO_5014431542" description="Retrotransposon Copia-like N-terminal domain-containing protein" evidence="1">
    <location>
        <begin position="22"/>
        <end position="73"/>
    </location>
</feature>
<dbReference type="AlphaFoldDB" id="A0A2K3JV51"/>
<feature type="non-terminal residue" evidence="2">
    <location>
        <position position="73"/>
    </location>
</feature>
<evidence type="ECO:0000256" key="1">
    <source>
        <dbReference type="SAM" id="SignalP"/>
    </source>
</evidence>
<reference evidence="2 3" key="2">
    <citation type="journal article" date="2017" name="Front. Plant Sci.">
        <title>Gene Classification and Mining of Molecular Markers Useful in Red Clover (Trifolium pratense) Breeding.</title>
        <authorList>
            <person name="Istvanek J."/>
            <person name="Dluhosova J."/>
            <person name="Dluhos P."/>
            <person name="Patkova L."/>
            <person name="Nedelnik J."/>
            <person name="Repkova J."/>
        </authorList>
    </citation>
    <scope>NUCLEOTIDE SEQUENCE [LARGE SCALE GENOMIC DNA]</scope>
    <source>
        <strain evidence="3">cv. Tatra</strain>
        <tissue evidence="2">Young leaves</tissue>
    </source>
</reference>
<sequence length="73" mass="8062">SSSELCCASLCFLWLVVVITTLPVVQPPFSSKISLNNPGDVYYVYPSDGPTSIVVKPVLTHSNYQAWARSMKR</sequence>
<name>A0A2K3JV51_TRIPR</name>
<dbReference type="Proteomes" id="UP000236291">
    <property type="component" value="Unassembled WGS sequence"/>
</dbReference>
<comment type="caution">
    <text evidence="2">The sequence shown here is derived from an EMBL/GenBank/DDBJ whole genome shotgun (WGS) entry which is preliminary data.</text>
</comment>
<gene>
    <name evidence="2" type="ORF">L195_g058939</name>
</gene>